<keyword evidence="5" id="KW-0472">Membrane</keyword>
<keyword evidence="5" id="KW-1133">Transmembrane helix</keyword>
<dbReference type="SMART" id="SM00382">
    <property type="entry name" value="AAA"/>
    <property type="match status" value="1"/>
</dbReference>
<name>A0AAV4JAV8_9GAST</name>
<dbReference type="GO" id="GO:0016020">
    <property type="term" value="C:membrane"/>
    <property type="evidence" value="ECO:0007669"/>
    <property type="project" value="UniProtKB-SubCell"/>
</dbReference>
<dbReference type="SUPFAM" id="SSF52540">
    <property type="entry name" value="P-loop containing nucleoside triphosphate hydrolases"/>
    <property type="match status" value="1"/>
</dbReference>
<protein>
    <submittedName>
        <fullName evidence="8">Multidrug resistance-associated protein 4</fullName>
    </submittedName>
</protein>
<keyword evidence="6" id="KW-0732">Signal</keyword>
<dbReference type="InterPro" id="IPR027417">
    <property type="entry name" value="P-loop_NTPase"/>
</dbReference>
<dbReference type="Proteomes" id="UP000762676">
    <property type="component" value="Unassembled WGS sequence"/>
</dbReference>
<keyword evidence="5" id="KW-0812">Transmembrane</keyword>
<dbReference type="GO" id="GO:0042626">
    <property type="term" value="F:ATPase-coupled transmembrane transporter activity"/>
    <property type="evidence" value="ECO:0007669"/>
    <property type="project" value="TreeGrafter"/>
</dbReference>
<feature type="signal peptide" evidence="6">
    <location>
        <begin position="1"/>
        <end position="27"/>
    </location>
</feature>
<reference evidence="8 9" key="1">
    <citation type="journal article" date="2021" name="Elife">
        <title>Chloroplast acquisition without the gene transfer in kleptoplastic sea slugs, Plakobranchus ocellatus.</title>
        <authorList>
            <person name="Maeda T."/>
            <person name="Takahashi S."/>
            <person name="Yoshida T."/>
            <person name="Shimamura S."/>
            <person name="Takaki Y."/>
            <person name="Nagai Y."/>
            <person name="Toyoda A."/>
            <person name="Suzuki Y."/>
            <person name="Arimoto A."/>
            <person name="Ishii H."/>
            <person name="Satoh N."/>
            <person name="Nishiyama T."/>
            <person name="Hasebe M."/>
            <person name="Maruyama T."/>
            <person name="Minagawa J."/>
            <person name="Obokata J."/>
            <person name="Shigenobu S."/>
        </authorList>
    </citation>
    <scope>NUCLEOTIDE SEQUENCE [LARGE SCALE GENOMIC DNA]</scope>
</reference>
<dbReference type="InterPro" id="IPR003439">
    <property type="entry name" value="ABC_transporter-like_ATP-bd"/>
</dbReference>
<dbReference type="GO" id="GO:0016887">
    <property type="term" value="F:ATP hydrolysis activity"/>
    <property type="evidence" value="ECO:0007669"/>
    <property type="project" value="InterPro"/>
</dbReference>
<evidence type="ECO:0000256" key="6">
    <source>
        <dbReference type="SAM" id="SignalP"/>
    </source>
</evidence>
<evidence type="ECO:0000256" key="2">
    <source>
        <dbReference type="ARBA" id="ARBA00009726"/>
    </source>
</evidence>
<evidence type="ECO:0000256" key="3">
    <source>
        <dbReference type="ARBA" id="ARBA00022741"/>
    </source>
</evidence>
<dbReference type="AlphaFoldDB" id="A0AAV4JAV8"/>
<comment type="subcellular location">
    <subcellularLocation>
        <location evidence="1">Membrane</location>
        <topology evidence="1">Multi-pass membrane protein</topology>
    </subcellularLocation>
</comment>
<feature type="domain" description="ABC transporter" evidence="7">
    <location>
        <begin position="51"/>
        <end position="275"/>
    </location>
</feature>
<dbReference type="FunFam" id="3.40.50.300:FF:000482">
    <property type="entry name" value="Multidrug resistance-associated protein member 4"/>
    <property type="match status" value="1"/>
</dbReference>
<evidence type="ECO:0000256" key="5">
    <source>
        <dbReference type="SAM" id="Phobius"/>
    </source>
</evidence>
<dbReference type="Pfam" id="PF00005">
    <property type="entry name" value="ABC_tran"/>
    <property type="match status" value="1"/>
</dbReference>
<evidence type="ECO:0000256" key="1">
    <source>
        <dbReference type="ARBA" id="ARBA00004141"/>
    </source>
</evidence>
<dbReference type="PROSITE" id="PS00211">
    <property type="entry name" value="ABC_TRANSPORTER_1"/>
    <property type="match status" value="1"/>
</dbReference>
<evidence type="ECO:0000313" key="9">
    <source>
        <dbReference type="Proteomes" id="UP000762676"/>
    </source>
</evidence>
<gene>
    <name evidence="8" type="ORF">ElyMa_003291700</name>
</gene>
<dbReference type="Gene3D" id="3.40.50.300">
    <property type="entry name" value="P-loop containing nucleotide triphosphate hydrolases"/>
    <property type="match status" value="1"/>
</dbReference>
<comment type="caution">
    <text evidence="8">The sequence shown here is derived from an EMBL/GenBank/DDBJ whole genome shotgun (WGS) entry which is preliminary data.</text>
</comment>
<keyword evidence="3" id="KW-0547">Nucleotide-binding</keyword>
<keyword evidence="4" id="KW-0067">ATP-binding</keyword>
<dbReference type="GO" id="GO:0005524">
    <property type="term" value="F:ATP binding"/>
    <property type="evidence" value="ECO:0007669"/>
    <property type="project" value="UniProtKB-KW"/>
</dbReference>
<proteinExistence type="inferred from homology"/>
<keyword evidence="9" id="KW-1185">Reference proteome</keyword>
<dbReference type="PANTHER" id="PTHR24223:SF456">
    <property type="entry name" value="MULTIDRUG RESISTANCE-ASSOCIATED PROTEIN LETHAL(2)03659"/>
    <property type="match status" value="1"/>
</dbReference>
<feature type="transmembrane region" description="Helical" evidence="5">
    <location>
        <begin position="355"/>
        <end position="379"/>
    </location>
</feature>
<dbReference type="PROSITE" id="PS50893">
    <property type="entry name" value="ABC_TRANSPORTER_2"/>
    <property type="match status" value="1"/>
</dbReference>
<evidence type="ECO:0000256" key="4">
    <source>
        <dbReference type="ARBA" id="ARBA00022840"/>
    </source>
</evidence>
<dbReference type="InterPro" id="IPR017871">
    <property type="entry name" value="ABC_transporter-like_CS"/>
</dbReference>
<accession>A0AAV4JAV8</accession>
<evidence type="ECO:0000259" key="7">
    <source>
        <dbReference type="PROSITE" id="PS50893"/>
    </source>
</evidence>
<dbReference type="InterPro" id="IPR050173">
    <property type="entry name" value="ABC_transporter_C-like"/>
</dbReference>
<dbReference type="PANTHER" id="PTHR24223">
    <property type="entry name" value="ATP-BINDING CASSETTE SUB-FAMILY C"/>
    <property type="match status" value="1"/>
</dbReference>
<evidence type="ECO:0000313" key="8">
    <source>
        <dbReference type="EMBL" id="GFS19516.1"/>
    </source>
</evidence>
<dbReference type="EMBL" id="BMAT01006761">
    <property type="protein sequence ID" value="GFS19516.1"/>
    <property type="molecule type" value="Genomic_DNA"/>
</dbReference>
<sequence>MGAIMFRILSKLHNFLLLEELNSLAFGKQSTEPTASAPTGDKAENQRTNVVEITNLSPKWEENSTTLNTLDNISLTVTPGQLVAVIGPVGAGKTSLLMSILGELPAQTGAVYARGKIAYVSQHPWIFSGSLRQNILFGQGFEKPRYDKIIRMTALTRDLTVLPKGDATLIGDRGVNLSGGQKARVSLARALYMDADIYLLDDPLAAVDTTVGKHIFDKCIVKYLENKARILVTHQVQLLPAADSIFIITSGKKIREGTYEELSVSGVDFPGLLKPPEGKKLERGWQNQRSSLEAQAEHCRSTLHDDYRRCSVLSVDSLGLPFVPDFVQLPDEEERETGNIDLKVFIGYFKAGAGIILFGLMVVFLLLGQVFLVGCDVWLARWYGFESSNDFVVIASIAAAVVVAVVVVVTTVVLIVLLGHCAGQY</sequence>
<feature type="transmembrane region" description="Helical" evidence="5">
    <location>
        <begin position="391"/>
        <end position="418"/>
    </location>
</feature>
<comment type="similarity">
    <text evidence="2">Belongs to the ABC transporter superfamily. ABCC family. Conjugate transporter (TC 3.A.1.208) subfamily.</text>
</comment>
<feature type="chain" id="PRO_5043988518" evidence="6">
    <location>
        <begin position="28"/>
        <end position="425"/>
    </location>
</feature>
<dbReference type="CDD" id="cd03250">
    <property type="entry name" value="ABCC_MRP_domain1"/>
    <property type="match status" value="1"/>
</dbReference>
<dbReference type="InterPro" id="IPR003593">
    <property type="entry name" value="AAA+_ATPase"/>
</dbReference>
<organism evidence="8 9">
    <name type="scientific">Elysia marginata</name>
    <dbReference type="NCBI Taxonomy" id="1093978"/>
    <lineage>
        <taxon>Eukaryota</taxon>
        <taxon>Metazoa</taxon>
        <taxon>Spiralia</taxon>
        <taxon>Lophotrochozoa</taxon>
        <taxon>Mollusca</taxon>
        <taxon>Gastropoda</taxon>
        <taxon>Heterobranchia</taxon>
        <taxon>Euthyneura</taxon>
        <taxon>Panpulmonata</taxon>
        <taxon>Sacoglossa</taxon>
        <taxon>Placobranchoidea</taxon>
        <taxon>Plakobranchidae</taxon>
        <taxon>Elysia</taxon>
    </lineage>
</organism>